<dbReference type="EMBL" id="JAUJYN010000003">
    <property type="protein sequence ID" value="KAK1276126.1"/>
    <property type="molecule type" value="Genomic_DNA"/>
</dbReference>
<gene>
    <name evidence="8" type="ORF">QJS04_geneDACA004082</name>
</gene>
<reference evidence="8" key="1">
    <citation type="journal article" date="2023" name="Nat. Commun.">
        <title>Diploid and tetraploid genomes of Acorus and the evolution of monocots.</title>
        <authorList>
            <person name="Ma L."/>
            <person name="Liu K.W."/>
            <person name="Li Z."/>
            <person name="Hsiao Y.Y."/>
            <person name="Qi Y."/>
            <person name="Fu T."/>
            <person name="Tang G.D."/>
            <person name="Zhang D."/>
            <person name="Sun W.H."/>
            <person name="Liu D.K."/>
            <person name="Li Y."/>
            <person name="Chen G.Z."/>
            <person name="Liu X.D."/>
            <person name="Liao X.Y."/>
            <person name="Jiang Y.T."/>
            <person name="Yu X."/>
            <person name="Hao Y."/>
            <person name="Huang J."/>
            <person name="Zhao X.W."/>
            <person name="Ke S."/>
            <person name="Chen Y.Y."/>
            <person name="Wu W.L."/>
            <person name="Hsu J.L."/>
            <person name="Lin Y.F."/>
            <person name="Huang M.D."/>
            <person name="Li C.Y."/>
            <person name="Huang L."/>
            <person name="Wang Z.W."/>
            <person name="Zhao X."/>
            <person name="Zhong W.Y."/>
            <person name="Peng D.H."/>
            <person name="Ahmad S."/>
            <person name="Lan S."/>
            <person name="Zhang J.S."/>
            <person name="Tsai W.C."/>
            <person name="Van de Peer Y."/>
            <person name="Liu Z.J."/>
        </authorList>
    </citation>
    <scope>NUCLEOTIDE SEQUENCE</scope>
    <source>
        <strain evidence="8">SCP</strain>
    </source>
</reference>
<dbReference type="Pfam" id="PF02861">
    <property type="entry name" value="Clp_N"/>
    <property type="match status" value="1"/>
</dbReference>
<evidence type="ECO:0000259" key="7">
    <source>
        <dbReference type="PROSITE" id="PS51903"/>
    </source>
</evidence>
<evidence type="ECO:0000256" key="5">
    <source>
        <dbReference type="PROSITE-ProRule" id="PRU01251"/>
    </source>
</evidence>
<dbReference type="FunFam" id="1.10.1780.10:FF:000005">
    <property type="entry name" value="protein SUPPRESSOR OF MAX2 1"/>
    <property type="match status" value="1"/>
</dbReference>
<accession>A0AAV9BIG8</accession>
<organism evidence="8 9">
    <name type="scientific">Acorus gramineus</name>
    <name type="common">Dwarf sweet flag</name>
    <dbReference type="NCBI Taxonomy" id="55184"/>
    <lineage>
        <taxon>Eukaryota</taxon>
        <taxon>Viridiplantae</taxon>
        <taxon>Streptophyta</taxon>
        <taxon>Embryophyta</taxon>
        <taxon>Tracheophyta</taxon>
        <taxon>Spermatophyta</taxon>
        <taxon>Magnoliopsida</taxon>
        <taxon>Liliopsida</taxon>
        <taxon>Acoraceae</taxon>
        <taxon>Acorus</taxon>
    </lineage>
</organism>
<feature type="region of interest" description="Disordered" evidence="6">
    <location>
        <begin position="774"/>
        <end position="815"/>
    </location>
</feature>
<dbReference type="Pfam" id="PF23569">
    <property type="entry name" value="NBD_SMAX1"/>
    <property type="match status" value="1"/>
</dbReference>
<dbReference type="Gene3D" id="1.10.1780.10">
    <property type="entry name" value="Clp, N-terminal domain"/>
    <property type="match status" value="1"/>
</dbReference>
<evidence type="ECO:0000256" key="3">
    <source>
        <dbReference type="ARBA" id="ARBA00023015"/>
    </source>
</evidence>
<dbReference type="SUPFAM" id="SSF81923">
    <property type="entry name" value="Double Clp-N motif"/>
    <property type="match status" value="1"/>
</dbReference>
<comment type="caution">
    <text evidence="8">The sequence shown here is derived from an EMBL/GenBank/DDBJ whole genome shotgun (WGS) entry which is preliminary data.</text>
</comment>
<feature type="compositionally biased region" description="Low complexity" evidence="6">
    <location>
        <begin position="425"/>
        <end position="439"/>
    </location>
</feature>
<dbReference type="InterPro" id="IPR051650">
    <property type="entry name" value="SL_signaling_regulator"/>
</dbReference>
<sequence length="946" mass="104355">MRGGACTVQQVLTTEAASVLKLSVGLARRRGHAQVTPLHVAATLLSSRSSPLRRACLNPHSSTNSHPLQCRALELCFNVALNRLPTSPGPPLHHGQPSLSNALIAALKRAQAHQRRGCVEHQHQQPLQQHQHQQQQPLLAIKVELEQLVISILDDPSVSRVMREAGFSSTSIKNRLEDSVSGFSSPSPPPTSPSLSLFHHSFGGIETHRESFWQTHLLKSPFEQNPVVFPPPCRPTNVCEEDLKLVVEVLLRKQRRRNTVVVGDSLMRTEGLVLELMGRVERGDVPEELKSVHFVKLQLSSLHLKFMRGDELEVKLSELRRKVGSLASGGGGAIVYVGDLKWASEAASSPPTPGGVDGCYNNPVELVIAEIGKLVSDFSGCRGKVWLLAIANYQTYMKCQMRHPTLENQWALQAVSVPSGGGLGLSLHSSSDPTDSTPESKPPNTKGEQDKLTCCAECASNYERDALMFNSGLLKPSSLFTSNDAKDIRRGSDQLPYWLQQHKTDHHNKDGLVQLRIKWNKLCQSLHHNRPKTGSPSHRISHCSANPIFLMEFASKPIRSTSWPPTPDLGSLKEMEDKEVKTVLALGGPLLSDSDKLVDQRREEIQRRLQENLPWQSEATMASITEALLDPSTGKGAAWLLIGGNDWIGQRRLVMAMADALHGSTDRLMCLNMRRREGCLGILLKALKINPNCVVSIENIKGADTQFVEFLIDCFKNGAFKDSFGREVSLSSTVFVLMGGGDLSNSNGPNEEESELVIDMKLETISSEEVAKRDLKRTRGWDSPPENHKQRRTEEDPHSENMSGEDGARFSRQSSMNSLDLNALATSEEDEEANGLIRLIERRFVLNVGPAQQDRMAENIKEKIQRSFGEVHDGELCVDRAAVEELMRASGGFVEGLLERWLGEVFQKAVTTVKKGGKVRLTVEGRGGVVLEFGFQGSGLPKSIRS</sequence>
<dbReference type="PROSITE" id="PS51903">
    <property type="entry name" value="CLP_R"/>
    <property type="match status" value="1"/>
</dbReference>
<evidence type="ECO:0000313" key="9">
    <source>
        <dbReference type="Proteomes" id="UP001179952"/>
    </source>
</evidence>
<dbReference type="PANTHER" id="PTHR43572">
    <property type="entry name" value="CHAPERONE PROTEIN CLPD, CHLOROPLASTIC"/>
    <property type="match status" value="1"/>
</dbReference>
<dbReference type="InterPro" id="IPR004176">
    <property type="entry name" value="Clp_R_N"/>
</dbReference>
<dbReference type="InterPro" id="IPR027417">
    <property type="entry name" value="P-loop_NTPase"/>
</dbReference>
<keyword evidence="3" id="KW-0805">Transcription regulation</keyword>
<feature type="region of interest" description="Disordered" evidence="6">
    <location>
        <begin position="423"/>
        <end position="449"/>
    </location>
</feature>
<evidence type="ECO:0000256" key="6">
    <source>
        <dbReference type="SAM" id="MobiDB-lite"/>
    </source>
</evidence>
<evidence type="ECO:0000256" key="2">
    <source>
        <dbReference type="ARBA" id="ARBA00022737"/>
    </source>
</evidence>
<dbReference type="InterPro" id="IPR036628">
    <property type="entry name" value="Clp_N_dom_sf"/>
</dbReference>
<evidence type="ECO:0000256" key="1">
    <source>
        <dbReference type="ARBA" id="ARBA00008675"/>
    </source>
</evidence>
<keyword evidence="4" id="KW-0804">Transcription</keyword>
<evidence type="ECO:0000256" key="4">
    <source>
        <dbReference type="ARBA" id="ARBA00023163"/>
    </source>
</evidence>
<comment type="similarity">
    <text evidence="1">Belongs to the ClpA/ClpB family.</text>
</comment>
<reference evidence="8" key="2">
    <citation type="submission" date="2023-06" db="EMBL/GenBank/DDBJ databases">
        <authorList>
            <person name="Ma L."/>
            <person name="Liu K.-W."/>
            <person name="Li Z."/>
            <person name="Hsiao Y.-Y."/>
            <person name="Qi Y."/>
            <person name="Fu T."/>
            <person name="Tang G."/>
            <person name="Zhang D."/>
            <person name="Sun W.-H."/>
            <person name="Liu D.-K."/>
            <person name="Li Y."/>
            <person name="Chen G.-Z."/>
            <person name="Liu X.-D."/>
            <person name="Liao X.-Y."/>
            <person name="Jiang Y.-T."/>
            <person name="Yu X."/>
            <person name="Hao Y."/>
            <person name="Huang J."/>
            <person name="Zhao X.-W."/>
            <person name="Ke S."/>
            <person name="Chen Y.-Y."/>
            <person name="Wu W.-L."/>
            <person name="Hsu J.-L."/>
            <person name="Lin Y.-F."/>
            <person name="Huang M.-D."/>
            <person name="Li C.-Y."/>
            <person name="Huang L."/>
            <person name="Wang Z.-W."/>
            <person name="Zhao X."/>
            <person name="Zhong W.-Y."/>
            <person name="Peng D.-H."/>
            <person name="Ahmad S."/>
            <person name="Lan S."/>
            <person name="Zhang J.-S."/>
            <person name="Tsai W.-C."/>
            <person name="Van De Peer Y."/>
            <person name="Liu Z.-J."/>
        </authorList>
    </citation>
    <scope>NUCLEOTIDE SEQUENCE</scope>
    <source>
        <strain evidence="8">SCP</strain>
        <tissue evidence="8">Leaves</tissue>
    </source>
</reference>
<keyword evidence="2 5" id="KW-0677">Repeat</keyword>
<evidence type="ECO:0000313" key="8">
    <source>
        <dbReference type="EMBL" id="KAK1276126.1"/>
    </source>
</evidence>
<dbReference type="AlphaFoldDB" id="A0AAV9BIG8"/>
<dbReference type="Proteomes" id="UP001179952">
    <property type="component" value="Unassembled WGS sequence"/>
</dbReference>
<keyword evidence="9" id="KW-1185">Reference proteome</keyword>
<proteinExistence type="inferred from homology"/>
<name>A0AAV9BIG8_ACOGR</name>
<dbReference type="Gene3D" id="3.40.50.300">
    <property type="entry name" value="P-loop containing nucleotide triphosphate hydrolases"/>
    <property type="match status" value="2"/>
</dbReference>
<protein>
    <recommendedName>
        <fullName evidence="7">Clp R domain-containing protein</fullName>
    </recommendedName>
</protein>
<dbReference type="InterPro" id="IPR058680">
    <property type="entry name" value="NBD_SMAX1-like"/>
</dbReference>
<feature type="domain" description="Clp R" evidence="7">
    <location>
        <begin position="8"/>
        <end position="183"/>
    </location>
</feature>
<feature type="compositionally biased region" description="Basic and acidic residues" evidence="6">
    <location>
        <begin position="774"/>
        <end position="799"/>
    </location>
</feature>
<dbReference type="PANTHER" id="PTHR43572:SF3">
    <property type="entry name" value="PROTEIN SMAX1-LIKE 5"/>
    <property type="match status" value="1"/>
</dbReference>